<dbReference type="InterPro" id="IPR036038">
    <property type="entry name" value="Aminotransferase-like"/>
</dbReference>
<organism evidence="2 3">
    <name type="scientific">Lophiostoma macrostomum CBS 122681</name>
    <dbReference type="NCBI Taxonomy" id="1314788"/>
    <lineage>
        <taxon>Eukaryota</taxon>
        <taxon>Fungi</taxon>
        <taxon>Dikarya</taxon>
        <taxon>Ascomycota</taxon>
        <taxon>Pezizomycotina</taxon>
        <taxon>Dothideomycetes</taxon>
        <taxon>Pleosporomycetidae</taxon>
        <taxon>Pleosporales</taxon>
        <taxon>Lophiostomataceae</taxon>
        <taxon>Lophiostoma</taxon>
    </lineage>
</organism>
<dbReference type="GO" id="GO:0003824">
    <property type="term" value="F:catalytic activity"/>
    <property type="evidence" value="ECO:0007669"/>
    <property type="project" value="InterPro"/>
</dbReference>
<evidence type="ECO:0000256" key="1">
    <source>
        <dbReference type="SAM" id="MobiDB-lite"/>
    </source>
</evidence>
<evidence type="ECO:0000313" key="3">
    <source>
        <dbReference type="Proteomes" id="UP000799324"/>
    </source>
</evidence>
<accession>A0A6A6SLJ5</accession>
<dbReference type="InterPro" id="IPR043131">
    <property type="entry name" value="BCAT-like_N"/>
</dbReference>
<dbReference type="SUPFAM" id="SSF56752">
    <property type="entry name" value="D-aminoacid aminotransferase-like PLP-dependent enzymes"/>
    <property type="match status" value="1"/>
</dbReference>
<gene>
    <name evidence="2" type="ORF">K491DRAFT_685457</name>
</gene>
<reference evidence="2" key="1">
    <citation type="journal article" date="2020" name="Stud. Mycol.">
        <title>101 Dothideomycetes genomes: a test case for predicting lifestyles and emergence of pathogens.</title>
        <authorList>
            <person name="Haridas S."/>
            <person name="Albert R."/>
            <person name="Binder M."/>
            <person name="Bloem J."/>
            <person name="Labutti K."/>
            <person name="Salamov A."/>
            <person name="Andreopoulos B."/>
            <person name="Baker S."/>
            <person name="Barry K."/>
            <person name="Bills G."/>
            <person name="Bluhm B."/>
            <person name="Cannon C."/>
            <person name="Castanera R."/>
            <person name="Culley D."/>
            <person name="Daum C."/>
            <person name="Ezra D."/>
            <person name="Gonzalez J."/>
            <person name="Henrissat B."/>
            <person name="Kuo A."/>
            <person name="Liang C."/>
            <person name="Lipzen A."/>
            <person name="Lutzoni F."/>
            <person name="Magnuson J."/>
            <person name="Mondo S."/>
            <person name="Nolan M."/>
            <person name="Ohm R."/>
            <person name="Pangilinan J."/>
            <person name="Park H.-J."/>
            <person name="Ramirez L."/>
            <person name="Alfaro M."/>
            <person name="Sun H."/>
            <person name="Tritt A."/>
            <person name="Yoshinaga Y."/>
            <person name="Zwiers L.-H."/>
            <person name="Turgeon B."/>
            <person name="Goodwin S."/>
            <person name="Spatafora J."/>
            <person name="Crous P."/>
            <person name="Grigoriev I."/>
        </authorList>
    </citation>
    <scope>NUCLEOTIDE SEQUENCE</scope>
    <source>
        <strain evidence="2">CBS 122681</strain>
    </source>
</reference>
<dbReference type="OrthoDB" id="5288718at2759"/>
<dbReference type="EMBL" id="MU004610">
    <property type="protein sequence ID" value="KAF2647513.1"/>
    <property type="molecule type" value="Genomic_DNA"/>
</dbReference>
<feature type="region of interest" description="Disordered" evidence="1">
    <location>
        <begin position="121"/>
        <end position="164"/>
    </location>
</feature>
<dbReference type="Proteomes" id="UP000799324">
    <property type="component" value="Unassembled WGS sequence"/>
</dbReference>
<feature type="compositionally biased region" description="Low complexity" evidence="1">
    <location>
        <begin position="122"/>
        <end position="133"/>
    </location>
</feature>
<dbReference type="AlphaFoldDB" id="A0A6A6SLJ5"/>
<dbReference type="Gene3D" id="3.30.470.10">
    <property type="match status" value="1"/>
</dbReference>
<proteinExistence type="predicted"/>
<sequence length="562" mass="61440">MSSQDSTFHIISAIRYDPLLLSSSENSKPTLNFVAPSPFYMLVYHRDRLVEAAQHFEIPSVVSQVADGAALHSILLQHVHNHRAENAGKDEPLKLRILFDKTGKMTIDLLPIPPVPLSQLFPSSFDPPKSASPSPSPPHPAQTNPKPFTPSPLTGGALTLGPTDYLPKEGPPHWIVRLDTKPTPSSPVTLLKTTARAIYNSSRARALPENLAAPKKVEVMMYNECHELTEGSTTSLYLFRGGRWVTPPVGVPAGELNSATLKEGEGESWDEGEFRKPFAGRWGHSVRSAKVGAGGQRGTSRRWALRQGMCMEEPIGVDTVEEGEGVWVSNGVQGFGFGRVVMGELLQTELYSARSKHAHNLGYKVWDNALHVHGGHEVLQPLCAIVNFLVSREHPDLLCVVTVRHCKGWSVKVALPPYLQIFLLGVESAYRASGWNDVSHPGSKERLDHAKAAGIDPLLYSGSCLLESQNENDEDYVQAGIHVSARERVSPVNTIVPHAAHQLVVATAIVLDVEPQPGHMVVFTIEVCERELGRDAIGLSLCVVGIEIEYVWFGPFGKQETA</sequence>
<dbReference type="Gene3D" id="3.20.10.10">
    <property type="entry name" value="D-amino Acid Aminotransferase, subunit A, domain 2"/>
    <property type="match status" value="1"/>
</dbReference>
<protein>
    <submittedName>
        <fullName evidence="2">Uncharacterized protein</fullName>
    </submittedName>
</protein>
<name>A0A6A6SLJ5_9PLEO</name>
<evidence type="ECO:0000313" key="2">
    <source>
        <dbReference type="EMBL" id="KAF2647513.1"/>
    </source>
</evidence>
<keyword evidence="3" id="KW-1185">Reference proteome</keyword>
<dbReference type="InterPro" id="IPR043132">
    <property type="entry name" value="BCAT-like_C"/>
</dbReference>